<dbReference type="Proteomes" id="UP001595937">
    <property type="component" value="Unassembled WGS sequence"/>
</dbReference>
<organism evidence="4 5">
    <name type="scientific">Brachybacterium tyrofermentans</name>
    <dbReference type="NCBI Taxonomy" id="47848"/>
    <lineage>
        <taxon>Bacteria</taxon>
        <taxon>Bacillati</taxon>
        <taxon>Actinomycetota</taxon>
        <taxon>Actinomycetes</taxon>
        <taxon>Micrococcales</taxon>
        <taxon>Dermabacteraceae</taxon>
        <taxon>Brachybacterium</taxon>
    </lineage>
</organism>
<dbReference type="EMBL" id="JBHSLN010000022">
    <property type="protein sequence ID" value="MFC5297687.1"/>
    <property type="molecule type" value="Genomic_DNA"/>
</dbReference>
<keyword evidence="2" id="KW-0560">Oxidoreductase</keyword>
<dbReference type="Gene3D" id="3.40.50.720">
    <property type="entry name" value="NAD(P)-binding Rossmann-like Domain"/>
    <property type="match status" value="1"/>
</dbReference>
<dbReference type="InterPro" id="IPR020904">
    <property type="entry name" value="Sc_DH/Rdtase_CS"/>
</dbReference>
<dbReference type="GeneID" id="303295782"/>
<comment type="similarity">
    <text evidence="1">Belongs to the short-chain dehydrogenases/reductases (SDR) family.</text>
</comment>
<keyword evidence="5" id="KW-1185">Reference proteome</keyword>
<evidence type="ECO:0000256" key="2">
    <source>
        <dbReference type="ARBA" id="ARBA00023002"/>
    </source>
</evidence>
<proteinExistence type="inferred from homology"/>
<dbReference type="PANTHER" id="PTHR44196">
    <property type="entry name" value="DEHYDROGENASE/REDUCTASE SDR FAMILY MEMBER 7B"/>
    <property type="match status" value="1"/>
</dbReference>
<dbReference type="NCBIfam" id="NF006073">
    <property type="entry name" value="PRK08219.1"/>
    <property type="match status" value="1"/>
</dbReference>
<dbReference type="InterPro" id="IPR002347">
    <property type="entry name" value="SDR_fam"/>
</dbReference>
<dbReference type="InterPro" id="IPR057326">
    <property type="entry name" value="KR_dom"/>
</dbReference>
<evidence type="ECO:0000256" key="1">
    <source>
        <dbReference type="ARBA" id="ARBA00006484"/>
    </source>
</evidence>
<gene>
    <name evidence="4" type="ORF">ACFPK8_09220</name>
</gene>
<dbReference type="PANTHER" id="PTHR44196:SF1">
    <property type="entry name" value="DEHYDROGENASE_REDUCTASE SDR FAMILY MEMBER 7B"/>
    <property type="match status" value="1"/>
</dbReference>
<sequence>MTDLSQNQAATSDSRPAVLITGANRGIGRAVADELAADHHLILGGRDEQALDELAAQFPSARTFVAELTDYGAVARAVDGLDLQNGLAGVVHSAGILENGTVEGSAPGQWTQSFEINVVAVAELTRLLLPALRAAGGTVVMINSGSGINAVRTRGAYSASKFAMRGLADSLRAEERDNGVRVTSIHPGRVATDMQRELRSYEGGEYQEENYLQPGSVASTVGLALRLPADASIESVSIRPR</sequence>
<protein>
    <submittedName>
        <fullName evidence="4">SDR family oxidoreductase</fullName>
    </submittedName>
</protein>
<accession>A0ABW0FE67</accession>
<name>A0ABW0FE67_9MICO</name>
<reference evidence="5" key="1">
    <citation type="journal article" date="2019" name="Int. J. Syst. Evol. Microbiol.">
        <title>The Global Catalogue of Microorganisms (GCM) 10K type strain sequencing project: providing services to taxonomists for standard genome sequencing and annotation.</title>
        <authorList>
            <consortium name="The Broad Institute Genomics Platform"/>
            <consortium name="The Broad Institute Genome Sequencing Center for Infectious Disease"/>
            <person name="Wu L."/>
            <person name="Ma J."/>
        </authorList>
    </citation>
    <scope>NUCLEOTIDE SEQUENCE [LARGE SCALE GENOMIC DNA]</scope>
    <source>
        <strain evidence="5">CGMCC 1.16455</strain>
    </source>
</reference>
<evidence type="ECO:0000313" key="5">
    <source>
        <dbReference type="Proteomes" id="UP001595937"/>
    </source>
</evidence>
<dbReference type="RefSeq" id="WP_343922020.1">
    <property type="nucleotide sequence ID" value="NZ_BAAAIR010000006.1"/>
</dbReference>
<evidence type="ECO:0000259" key="3">
    <source>
        <dbReference type="SMART" id="SM00822"/>
    </source>
</evidence>
<dbReference type="SMART" id="SM00822">
    <property type="entry name" value="PKS_KR"/>
    <property type="match status" value="1"/>
</dbReference>
<dbReference type="PRINTS" id="PR00081">
    <property type="entry name" value="GDHRDH"/>
</dbReference>
<comment type="caution">
    <text evidence="4">The sequence shown here is derived from an EMBL/GenBank/DDBJ whole genome shotgun (WGS) entry which is preliminary data.</text>
</comment>
<dbReference type="InterPro" id="IPR036291">
    <property type="entry name" value="NAD(P)-bd_dom_sf"/>
</dbReference>
<feature type="domain" description="Ketoreductase" evidence="3">
    <location>
        <begin position="16"/>
        <end position="193"/>
    </location>
</feature>
<evidence type="ECO:0000313" key="4">
    <source>
        <dbReference type="EMBL" id="MFC5297687.1"/>
    </source>
</evidence>
<dbReference type="Pfam" id="PF00106">
    <property type="entry name" value="adh_short"/>
    <property type="match status" value="1"/>
</dbReference>
<dbReference type="PROSITE" id="PS00061">
    <property type="entry name" value="ADH_SHORT"/>
    <property type="match status" value="1"/>
</dbReference>
<dbReference type="SUPFAM" id="SSF51735">
    <property type="entry name" value="NAD(P)-binding Rossmann-fold domains"/>
    <property type="match status" value="1"/>
</dbReference>